<reference evidence="2 3" key="2">
    <citation type="submission" date="2018-06" db="EMBL/GenBank/DDBJ databases">
        <title>Metagenomic assembly of (sub)arctic Cyanobacteria and their associated microbiome from non-axenic cultures.</title>
        <authorList>
            <person name="Baurain D."/>
        </authorList>
    </citation>
    <scope>NUCLEOTIDE SEQUENCE [LARGE SCALE GENOMIC DNA]</scope>
    <source>
        <strain evidence="2">ULC129bin1</strain>
    </source>
</reference>
<dbReference type="AlphaFoldDB" id="A0A2W4UGV3"/>
<feature type="compositionally biased region" description="Acidic residues" evidence="1">
    <location>
        <begin position="116"/>
        <end position="136"/>
    </location>
</feature>
<feature type="compositionally biased region" description="Polar residues" evidence="1">
    <location>
        <begin position="88"/>
        <end position="101"/>
    </location>
</feature>
<proteinExistence type="predicted"/>
<sequence length="223" mass="23815">MTSSLEQFRAQYPEGCLSADLVSVHDGQYIVRAVVSNGGVPLATGLAASVDVQIAEDKARERAIALLGIQTIEVPASSQPKAPAAETAPTNGHQTSPQASLSAVADLPSPPSPTTDESEEVDITLEPPEVEQDPSDDSGPPLDSIAEEPAKTSAATIALENFSMSPNPVNLSDVIAQTDVELMRLGWTSMQGREYLEKTYGKRSRQHLTDEELLGFLLYLEDQ</sequence>
<gene>
    <name evidence="2" type="ORF">DCF25_07150</name>
</gene>
<evidence type="ECO:0000256" key="1">
    <source>
        <dbReference type="SAM" id="MobiDB-lite"/>
    </source>
</evidence>
<organism evidence="2 3">
    <name type="scientific">Leptolyngbya foveolarum</name>
    <dbReference type="NCBI Taxonomy" id="47253"/>
    <lineage>
        <taxon>Bacteria</taxon>
        <taxon>Bacillati</taxon>
        <taxon>Cyanobacteriota</taxon>
        <taxon>Cyanophyceae</taxon>
        <taxon>Leptolyngbyales</taxon>
        <taxon>Leptolyngbyaceae</taxon>
        <taxon>Leptolyngbya group</taxon>
        <taxon>Leptolyngbya</taxon>
    </lineage>
</organism>
<evidence type="ECO:0000313" key="2">
    <source>
        <dbReference type="EMBL" id="PZO20183.1"/>
    </source>
</evidence>
<protein>
    <submittedName>
        <fullName evidence="2">Uncharacterized protein</fullName>
    </submittedName>
</protein>
<name>A0A2W4UGV3_9CYAN</name>
<dbReference type="EMBL" id="QBMC01000033">
    <property type="protein sequence ID" value="PZO20183.1"/>
    <property type="molecule type" value="Genomic_DNA"/>
</dbReference>
<feature type="region of interest" description="Disordered" evidence="1">
    <location>
        <begin position="77"/>
        <end position="146"/>
    </location>
</feature>
<reference evidence="3" key="1">
    <citation type="submission" date="2018-04" db="EMBL/GenBank/DDBJ databases">
        <authorList>
            <person name="Cornet L."/>
        </authorList>
    </citation>
    <scope>NUCLEOTIDE SEQUENCE [LARGE SCALE GENOMIC DNA]</scope>
</reference>
<comment type="caution">
    <text evidence="2">The sequence shown here is derived from an EMBL/GenBank/DDBJ whole genome shotgun (WGS) entry which is preliminary data.</text>
</comment>
<evidence type="ECO:0000313" key="3">
    <source>
        <dbReference type="Proteomes" id="UP000249354"/>
    </source>
</evidence>
<accession>A0A2W4UGV3</accession>
<dbReference type="Proteomes" id="UP000249354">
    <property type="component" value="Unassembled WGS sequence"/>
</dbReference>